<dbReference type="SMART" id="SM00829">
    <property type="entry name" value="PKS_ER"/>
    <property type="match status" value="1"/>
</dbReference>
<dbReference type="CDD" id="cd08267">
    <property type="entry name" value="MDR1"/>
    <property type="match status" value="1"/>
</dbReference>
<dbReference type="InterPro" id="IPR013154">
    <property type="entry name" value="ADH-like_N"/>
</dbReference>
<dbReference type="SUPFAM" id="SSF51735">
    <property type="entry name" value="NAD(P)-binding Rossmann-fold domains"/>
    <property type="match status" value="1"/>
</dbReference>
<protein>
    <submittedName>
        <fullName evidence="2">NAD(P)-dependent alcohol dehydrogenase</fullName>
    </submittedName>
</protein>
<accession>A0A7X8SJP6</accession>
<dbReference type="InterPro" id="IPR036291">
    <property type="entry name" value="NAD(P)-bd_dom_sf"/>
</dbReference>
<sequence>MKQVVYNQYGNSDVLKVEHKDRPALKRRNSMLIKVSYSSLNAIDWKNRKGHFKLFTGLFKPKTKQGFDVVGIIEDKSKDVSEFSIGDQVIGQLGNFDGGALSEYLVVNTKEFVKIPKGIQLNQAAGIPMAGTTAWMALMELGNLKKGDKVLINGGSSGVGHFAIQIAKAYGAHVTSVSSSKNLTFCTQMGADTVISYQEENFLDKEAQFDIIFDVVFNSSYKKTKHLLGTNGIYIGTTPSKTMVFELLRYQKAKFVAVQPNKNALQSLIHLMEENKLKVNIDKEYLLDDIIPAHQYLEKSRTKGKVIIKIAK</sequence>
<dbReference type="PANTHER" id="PTHR44013:SF1">
    <property type="entry name" value="ZINC-TYPE ALCOHOL DEHYDROGENASE-LIKE PROTEIN C16A3.02C"/>
    <property type="match status" value="1"/>
</dbReference>
<dbReference type="PANTHER" id="PTHR44013">
    <property type="entry name" value="ZINC-TYPE ALCOHOL DEHYDROGENASE-LIKE PROTEIN C16A3.02C"/>
    <property type="match status" value="1"/>
</dbReference>
<dbReference type="Pfam" id="PF08240">
    <property type="entry name" value="ADH_N"/>
    <property type="match status" value="1"/>
</dbReference>
<reference evidence="2 3" key="1">
    <citation type="submission" date="2020-04" db="EMBL/GenBank/DDBJ databases">
        <title>Flammeovirga sp. SR4, a novel species isolated from seawater.</title>
        <authorList>
            <person name="Wang X."/>
        </authorList>
    </citation>
    <scope>NUCLEOTIDE SEQUENCE [LARGE SCALE GENOMIC DNA]</scope>
    <source>
        <strain evidence="2 3">SR4</strain>
    </source>
</reference>
<dbReference type="SUPFAM" id="SSF50129">
    <property type="entry name" value="GroES-like"/>
    <property type="match status" value="1"/>
</dbReference>
<dbReference type="EMBL" id="JABAIL010000003">
    <property type="protein sequence ID" value="NLR91461.1"/>
    <property type="molecule type" value="Genomic_DNA"/>
</dbReference>
<keyword evidence="3" id="KW-1185">Reference proteome</keyword>
<dbReference type="InterPro" id="IPR011032">
    <property type="entry name" value="GroES-like_sf"/>
</dbReference>
<dbReference type="Gene3D" id="3.90.180.10">
    <property type="entry name" value="Medium-chain alcohol dehydrogenases, catalytic domain"/>
    <property type="match status" value="1"/>
</dbReference>
<evidence type="ECO:0000259" key="1">
    <source>
        <dbReference type="SMART" id="SM00829"/>
    </source>
</evidence>
<gene>
    <name evidence="2" type="ORF">HGP29_09605</name>
</gene>
<feature type="domain" description="Enoyl reductase (ER)" evidence="1">
    <location>
        <begin position="10"/>
        <end position="308"/>
    </location>
</feature>
<dbReference type="Proteomes" id="UP000585050">
    <property type="component" value="Unassembled WGS sequence"/>
</dbReference>
<organism evidence="2 3">
    <name type="scientific">Flammeovirga agarivorans</name>
    <dbReference type="NCBI Taxonomy" id="2726742"/>
    <lineage>
        <taxon>Bacteria</taxon>
        <taxon>Pseudomonadati</taxon>
        <taxon>Bacteroidota</taxon>
        <taxon>Cytophagia</taxon>
        <taxon>Cytophagales</taxon>
        <taxon>Flammeovirgaceae</taxon>
        <taxon>Flammeovirga</taxon>
    </lineage>
</organism>
<dbReference type="AlphaFoldDB" id="A0A7X8SJP6"/>
<evidence type="ECO:0000313" key="3">
    <source>
        <dbReference type="Proteomes" id="UP000585050"/>
    </source>
</evidence>
<dbReference type="GO" id="GO:0016491">
    <property type="term" value="F:oxidoreductase activity"/>
    <property type="evidence" value="ECO:0007669"/>
    <property type="project" value="InterPro"/>
</dbReference>
<evidence type="ECO:0000313" key="2">
    <source>
        <dbReference type="EMBL" id="NLR91461.1"/>
    </source>
</evidence>
<proteinExistence type="predicted"/>
<dbReference type="Pfam" id="PF13602">
    <property type="entry name" value="ADH_zinc_N_2"/>
    <property type="match status" value="1"/>
</dbReference>
<dbReference type="Gene3D" id="3.40.50.720">
    <property type="entry name" value="NAD(P)-binding Rossmann-like Domain"/>
    <property type="match status" value="1"/>
</dbReference>
<dbReference type="InterPro" id="IPR020843">
    <property type="entry name" value="ER"/>
</dbReference>
<comment type="caution">
    <text evidence="2">The sequence shown here is derived from an EMBL/GenBank/DDBJ whole genome shotgun (WGS) entry which is preliminary data.</text>
</comment>
<dbReference type="RefSeq" id="WP_168882182.1">
    <property type="nucleotide sequence ID" value="NZ_JABAIL010000003.1"/>
</dbReference>
<dbReference type="InterPro" id="IPR052733">
    <property type="entry name" value="Chloroplast_QOR"/>
</dbReference>
<name>A0A7X8SJP6_9BACT</name>